<reference evidence="2 3" key="1">
    <citation type="submission" date="2019-03" db="EMBL/GenBank/DDBJ databases">
        <authorList>
            <person name="He R.-H."/>
        </authorList>
    </citation>
    <scope>NUCLEOTIDE SEQUENCE [LARGE SCALE GENOMIC DNA]</scope>
    <source>
        <strain evidence="3">SH 714</strain>
    </source>
</reference>
<dbReference type="RefSeq" id="WP_134338321.1">
    <property type="nucleotide sequence ID" value="NZ_SOPW01000001.1"/>
</dbReference>
<keyword evidence="1" id="KW-0472">Membrane</keyword>
<evidence type="ECO:0000313" key="3">
    <source>
        <dbReference type="Proteomes" id="UP000297975"/>
    </source>
</evidence>
<evidence type="ECO:0000256" key="1">
    <source>
        <dbReference type="SAM" id="Phobius"/>
    </source>
</evidence>
<keyword evidence="1" id="KW-0812">Transmembrane</keyword>
<sequence>MRLLFWVMVFFFIFYLGMQSATINQDEARPTIQTEQDIRQSSASTENFDDKHDEVINHQTQSDTSGFYSIAVFLENFVKTFFSVIFNFLYRFSSMFF</sequence>
<accession>A0A4Y8IUJ1</accession>
<organism evidence="2 3">
    <name type="scientific">Filobacillus milosensis</name>
    <dbReference type="NCBI Taxonomy" id="94137"/>
    <lineage>
        <taxon>Bacteria</taxon>
        <taxon>Bacillati</taxon>
        <taxon>Bacillota</taxon>
        <taxon>Bacilli</taxon>
        <taxon>Bacillales</taxon>
        <taxon>Bacillaceae</taxon>
        <taxon>Filobacillus</taxon>
    </lineage>
</organism>
<keyword evidence="3" id="KW-1185">Reference proteome</keyword>
<name>A0A4Y8IUJ1_9BACI</name>
<dbReference type="AlphaFoldDB" id="A0A4Y8IUJ1"/>
<gene>
    <name evidence="2" type="ORF">E3U55_00260</name>
</gene>
<feature type="transmembrane region" description="Helical" evidence="1">
    <location>
        <begin position="67"/>
        <end position="90"/>
    </location>
</feature>
<dbReference type="EMBL" id="SOPW01000001">
    <property type="protein sequence ID" value="TFB24859.1"/>
    <property type="molecule type" value="Genomic_DNA"/>
</dbReference>
<dbReference type="OrthoDB" id="2971205at2"/>
<proteinExistence type="predicted"/>
<evidence type="ECO:0000313" key="2">
    <source>
        <dbReference type="EMBL" id="TFB24859.1"/>
    </source>
</evidence>
<dbReference type="Proteomes" id="UP000297975">
    <property type="component" value="Unassembled WGS sequence"/>
</dbReference>
<comment type="caution">
    <text evidence="2">The sequence shown here is derived from an EMBL/GenBank/DDBJ whole genome shotgun (WGS) entry which is preliminary data.</text>
</comment>
<keyword evidence="1" id="KW-1133">Transmembrane helix</keyword>
<protein>
    <submittedName>
        <fullName evidence="2">Uncharacterized protein</fullName>
    </submittedName>
</protein>